<evidence type="ECO:0000313" key="10">
    <source>
        <dbReference type="Proteomes" id="UP000285278"/>
    </source>
</evidence>
<dbReference type="InterPro" id="IPR004477">
    <property type="entry name" value="ComEC_N"/>
</dbReference>
<dbReference type="EMBL" id="QXJK01000006">
    <property type="protein sequence ID" value="RIX34643.1"/>
    <property type="molecule type" value="Genomic_DNA"/>
</dbReference>
<dbReference type="InterPro" id="IPR052159">
    <property type="entry name" value="Competence_DNA_uptake"/>
</dbReference>
<dbReference type="GO" id="GO:0005886">
    <property type="term" value="C:plasma membrane"/>
    <property type="evidence" value="ECO:0007669"/>
    <property type="project" value="UniProtKB-SubCell"/>
</dbReference>
<feature type="domain" description="ComEC/Rec2-related protein" evidence="8">
    <location>
        <begin position="304"/>
        <end position="587"/>
    </location>
</feature>
<dbReference type="PANTHER" id="PTHR30619:SF7">
    <property type="entry name" value="BETA-LACTAMASE DOMAIN PROTEIN"/>
    <property type="match status" value="1"/>
</dbReference>
<protein>
    <submittedName>
        <fullName evidence="9">ComEC/Rec2 family competence protein</fullName>
    </submittedName>
</protein>
<evidence type="ECO:0000256" key="4">
    <source>
        <dbReference type="ARBA" id="ARBA00022989"/>
    </source>
</evidence>
<dbReference type="AlphaFoldDB" id="A0A418Q6Y2"/>
<feature type="transmembrane region" description="Helical" evidence="7">
    <location>
        <begin position="467"/>
        <end position="487"/>
    </location>
</feature>
<dbReference type="NCBIfam" id="TIGR00360">
    <property type="entry name" value="ComEC_N-term"/>
    <property type="match status" value="1"/>
</dbReference>
<comment type="subcellular location">
    <subcellularLocation>
        <location evidence="1">Cell membrane</location>
        <topology evidence="1">Multi-pass membrane protein</topology>
    </subcellularLocation>
</comment>
<evidence type="ECO:0000256" key="1">
    <source>
        <dbReference type="ARBA" id="ARBA00004651"/>
    </source>
</evidence>
<dbReference type="Proteomes" id="UP000285278">
    <property type="component" value="Unassembled WGS sequence"/>
</dbReference>
<dbReference type="STRING" id="1451189.CFAL_03355"/>
<organism evidence="9 10">
    <name type="scientific">Corynebacterium falsenii</name>
    <dbReference type="NCBI Taxonomy" id="108486"/>
    <lineage>
        <taxon>Bacteria</taxon>
        <taxon>Bacillati</taxon>
        <taxon>Actinomycetota</taxon>
        <taxon>Actinomycetes</taxon>
        <taxon>Mycobacteriales</taxon>
        <taxon>Corynebacteriaceae</taxon>
        <taxon>Corynebacterium</taxon>
    </lineage>
</organism>
<evidence type="ECO:0000256" key="5">
    <source>
        <dbReference type="ARBA" id="ARBA00023136"/>
    </source>
</evidence>
<keyword evidence="5 7" id="KW-0472">Membrane</keyword>
<feature type="transmembrane region" description="Helical" evidence="7">
    <location>
        <begin position="356"/>
        <end position="372"/>
    </location>
</feature>
<dbReference type="RefSeq" id="WP_119664868.1">
    <property type="nucleotide sequence ID" value="NZ_QXJK01000006.1"/>
</dbReference>
<feature type="transmembrane region" description="Helical" evidence="7">
    <location>
        <begin position="401"/>
        <end position="419"/>
    </location>
</feature>
<feature type="transmembrane region" description="Helical" evidence="7">
    <location>
        <begin position="507"/>
        <end position="530"/>
    </location>
</feature>
<evidence type="ECO:0000256" key="3">
    <source>
        <dbReference type="ARBA" id="ARBA00022692"/>
    </source>
</evidence>
<feature type="transmembrane region" description="Helical" evidence="7">
    <location>
        <begin position="537"/>
        <end position="557"/>
    </location>
</feature>
<accession>A0A418Q6Y2</accession>
<evidence type="ECO:0000256" key="7">
    <source>
        <dbReference type="SAM" id="Phobius"/>
    </source>
</evidence>
<feature type="transmembrane region" description="Helical" evidence="7">
    <location>
        <begin position="325"/>
        <end position="349"/>
    </location>
</feature>
<feature type="transmembrane region" description="Helical" evidence="7">
    <location>
        <begin position="73"/>
        <end position="94"/>
    </location>
</feature>
<keyword evidence="4 7" id="KW-1133">Transmembrane helix</keyword>
<dbReference type="OrthoDB" id="7177610at2"/>
<gene>
    <name evidence="9" type="ORF">D3M95_07130</name>
</gene>
<evidence type="ECO:0000256" key="2">
    <source>
        <dbReference type="ARBA" id="ARBA00022475"/>
    </source>
</evidence>
<feature type="transmembrane region" description="Helical" evidence="7">
    <location>
        <begin position="378"/>
        <end position="394"/>
    </location>
</feature>
<evidence type="ECO:0000313" key="9">
    <source>
        <dbReference type="EMBL" id="RIX34643.1"/>
    </source>
</evidence>
<feature type="transmembrane region" description="Helical" evidence="7">
    <location>
        <begin position="425"/>
        <end position="446"/>
    </location>
</feature>
<evidence type="ECO:0000256" key="6">
    <source>
        <dbReference type="SAM" id="MobiDB-lite"/>
    </source>
</evidence>
<dbReference type="PANTHER" id="PTHR30619">
    <property type="entry name" value="DNA INTERNALIZATION/COMPETENCE PROTEIN COMEC/REC2"/>
    <property type="match status" value="1"/>
</dbReference>
<keyword evidence="2" id="KW-1003">Cell membrane</keyword>
<feature type="compositionally biased region" description="Basic and acidic residues" evidence="6">
    <location>
        <begin position="13"/>
        <end position="34"/>
    </location>
</feature>
<keyword evidence="3 7" id="KW-0812">Transmembrane</keyword>
<evidence type="ECO:0000259" key="8">
    <source>
        <dbReference type="Pfam" id="PF03772"/>
    </source>
</evidence>
<name>A0A418Q6Y2_9CORY</name>
<sequence>MPSPSKPRSVLAPDRRPSVRERRPDQRTLAHRDPHSPEAIRAARGWDVRLVPIAGAMWCAVASVVALRHWWAIAIVPAVCIAAVGIAAGCAAILPNHRTTIVRAIAAGAYTAAATVVCSAVAAVAAYVRVWRIDRNPLVRGVKAAPNRPGTHRLPTPPTSSTTSRLHLTISGSPQPTRNGGVHVPVDVDGLGDVPLFIPPTQLRGHPAPGHPAGVTSGADPREQILAWQPGTRLTITATVDASDRAGLVPITLTARDPIPGGAGGGVEVSEPTGLLALTAAIRRGLAVAADGLPADGGTIIPGMVVGDTSMQPIASRQEFIATGLSHLTAVSGSNVAVVTGTVVIACAALGLRKRARFVAAALALLGFVLVVGPEPSVLRAAIMGSVGLVAVVTSKWSDILAALSVATIVLCVAAPGVVTGYAFALSVAATAGIVVVSPWWARVILRRYAGWLGRHWDRAPTEAEAMLVRLVCVTVAADLATIPIIVHMSGEVSLVAVPANLAVAWVVPLVTVAGLLAAPICAGVVALGGPTWIAEVALFPAWPGAWWVTTVAGHLADAPRIHTSGGTVWAIAALVGICGGIGCIVWRRYWRWWRWPAAVAVAALAVAIRCGAVSLTSTESPTRVPPSSLDLSGQAVAVVPDDAAALAAGTSASPPEVVVVTACGKPHDRPSYLPTGQPVVYPCADHISITGIDLAR</sequence>
<keyword evidence="10" id="KW-1185">Reference proteome</keyword>
<feature type="region of interest" description="Disordered" evidence="6">
    <location>
        <begin position="1"/>
        <end position="34"/>
    </location>
</feature>
<feature type="transmembrane region" description="Helical" evidence="7">
    <location>
        <begin position="101"/>
        <end position="128"/>
    </location>
</feature>
<dbReference type="Pfam" id="PF03772">
    <property type="entry name" value="Competence"/>
    <property type="match status" value="1"/>
</dbReference>
<feature type="transmembrane region" description="Helical" evidence="7">
    <location>
        <begin position="50"/>
        <end position="67"/>
    </location>
</feature>
<feature type="transmembrane region" description="Helical" evidence="7">
    <location>
        <begin position="569"/>
        <end position="587"/>
    </location>
</feature>
<reference evidence="9 10" key="1">
    <citation type="submission" date="2018-09" db="EMBL/GenBank/DDBJ databases">
        <title>Optimization and identification of Corynebacterium falsenii FN1-14 from fish paste.</title>
        <authorList>
            <person name="Daroonpunt R."/>
            <person name="Tanasupawat S."/>
        </authorList>
    </citation>
    <scope>NUCLEOTIDE SEQUENCE [LARGE SCALE GENOMIC DNA]</scope>
    <source>
        <strain evidence="9 10">FN1-14</strain>
    </source>
</reference>
<comment type="caution">
    <text evidence="9">The sequence shown here is derived from an EMBL/GenBank/DDBJ whole genome shotgun (WGS) entry which is preliminary data.</text>
</comment>
<proteinExistence type="predicted"/>
<feature type="region of interest" description="Disordered" evidence="6">
    <location>
        <begin position="142"/>
        <end position="166"/>
    </location>
</feature>